<reference evidence="3 4" key="1">
    <citation type="submission" date="2024-01" db="EMBL/GenBank/DDBJ databases">
        <title>Comparative genomics of Cryptococcus and Kwoniella reveals pathogenesis evolution and contrasting modes of karyotype evolution via chromosome fusion or intercentromeric recombination.</title>
        <authorList>
            <person name="Coelho M.A."/>
            <person name="David-Palma M."/>
            <person name="Shea T."/>
            <person name="Bowers K."/>
            <person name="McGinley-Smith S."/>
            <person name="Mohammad A.W."/>
            <person name="Gnirke A."/>
            <person name="Yurkov A.M."/>
            <person name="Nowrousian M."/>
            <person name="Sun S."/>
            <person name="Cuomo C.A."/>
            <person name="Heitman J."/>
        </authorList>
    </citation>
    <scope>NUCLEOTIDE SEQUENCE [LARGE SCALE GENOMIC DNA]</scope>
    <source>
        <strain evidence="3">CBS 11374</strain>
    </source>
</reference>
<name>A0ABZ1CTQ9_9TREE</name>
<dbReference type="InterPro" id="IPR038955">
    <property type="entry name" value="PriA/CPL1_fungi"/>
</dbReference>
<dbReference type="InterPro" id="IPR048661">
    <property type="entry name" value="CPL1-like"/>
</dbReference>
<accession>A0ABZ1CTQ9</accession>
<protein>
    <recommendedName>
        <fullName evidence="2">Protein CPL1-like domain-containing protein</fullName>
    </recommendedName>
</protein>
<evidence type="ECO:0000313" key="4">
    <source>
        <dbReference type="Proteomes" id="UP001329825"/>
    </source>
</evidence>
<dbReference type="PANTHER" id="PTHR35192:SF2">
    <property type="entry name" value="APPLE DOMAIN-CONTAINING PROTEIN"/>
    <property type="match status" value="1"/>
</dbReference>
<dbReference type="Proteomes" id="UP001329825">
    <property type="component" value="Chromosome 2"/>
</dbReference>
<organism evidence="3 4">
    <name type="scientific">Kwoniella shivajii</name>
    <dbReference type="NCBI Taxonomy" id="564305"/>
    <lineage>
        <taxon>Eukaryota</taxon>
        <taxon>Fungi</taxon>
        <taxon>Dikarya</taxon>
        <taxon>Basidiomycota</taxon>
        <taxon>Agaricomycotina</taxon>
        <taxon>Tremellomycetes</taxon>
        <taxon>Tremellales</taxon>
        <taxon>Cryptococcaceae</taxon>
        <taxon>Kwoniella</taxon>
    </lineage>
</organism>
<evidence type="ECO:0000256" key="1">
    <source>
        <dbReference type="SAM" id="SignalP"/>
    </source>
</evidence>
<proteinExistence type="predicted"/>
<dbReference type="PROSITE" id="PS51257">
    <property type="entry name" value="PROKAR_LIPOPROTEIN"/>
    <property type="match status" value="1"/>
</dbReference>
<evidence type="ECO:0000313" key="3">
    <source>
        <dbReference type="EMBL" id="WRT65152.1"/>
    </source>
</evidence>
<feature type="chain" id="PRO_5045977441" description="Protein CPL1-like domain-containing protein" evidence="1">
    <location>
        <begin position="21"/>
        <end position="312"/>
    </location>
</feature>
<dbReference type="GeneID" id="87954225"/>
<keyword evidence="1" id="KW-0732">Signal</keyword>
<dbReference type="PANTHER" id="PTHR35192">
    <property type="entry name" value="PROTEIN, PUTATIVE-RELATED"/>
    <property type="match status" value="1"/>
</dbReference>
<feature type="domain" description="Protein CPL1-like" evidence="2">
    <location>
        <begin position="241"/>
        <end position="307"/>
    </location>
</feature>
<feature type="signal peptide" evidence="1">
    <location>
        <begin position="1"/>
        <end position="20"/>
    </location>
</feature>
<keyword evidence="4" id="KW-1185">Reference proteome</keyword>
<sequence>MISKPLFVLTILGLLSSVQAASTFVGCVLSATVALTASNGARVASQAACNTRCLAANQQYSYYTNAVLIGNNCYCDALGSYAAATNYLVGSSANPSSCLDAVQATATDLKTTFSFQGCTNTLTGVVIDLTQGTILGGALVQDPQACFERCKSNLQAYFIPIVPSLTAIAPTFGCVCDPSGPGASGVCGIGQFYKYTHSATASQNAQSRKREMQRVAEAERRKSFCPKKMTSCVIPGVEDSWECVDPESDLESCGGCTHGEYTAFGPVNSTSTGLDCTNMPGVLMGGSTCTNGKCVAFACKRKWTLRDGECVR</sequence>
<dbReference type="EMBL" id="CP141882">
    <property type="protein sequence ID" value="WRT65152.1"/>
    <property type="molecule type" value="Genomic_DNA"/>
</dbReference>
<dbReference type="RefSeq" id="XP_062789892.1">
    <property type="nucleotide sequence ID" value="XM_062933841.1"/>
</dbReference>
<gene>
    <name evidence="3" type="ORF">IL334_002094</name>
</gene>
<evidence type="ECO:0000259" key="2">
    <source>
        <dbReference type="Pfam" id="PF21671"/>
    </source>
</evidence>
<dbReference type="Pfam" id="PF21671">
    <property type="entry name" value="CPL1-like"/>
    <property type="match status" value="1"/>
</dbReference>